<dbReference type="CDD" id="cd00096">
    <property type="entry name" value="Ig"/>
    <property type="match status" value="1"/>
</dbReference>
<dbReference type="Proteomes" id="UP001652624">
    <property type="component" value="Chromosome 11"/>
</dbReference>
<keyword evidence="3" id="KW-0472">Membrane</keyword>
<proteinExistence type="predicted"/>
<keyword evidence="3" id="KW-1133">Transmembrane helix</keyword>
<dbReference type="SMART" id="SM00409">
    <property type="entry name" value="IG"/>
    <property type="match status" value="5"/>
</dbReference>
<dbReference type="InterPro" id="IPR003598">
    <property type="entry name" value="Ig_sub2"/>
</dbReference>
<gene>
    <name evidence="7" type="primary">LOC103127293</name>
</gene>
<dbReference type="SMART" id="SM00408">
    <property type="entry name" value="IGc2"/>
    <property type="match status" value="5"/>
</dbReference>
<dbReference type="PANTHER" id="PTHR11481">
    <property type="entry name" value="IMMUNOGLOBULIN FC RECEPTOR"/>
    <property type="match status" value="1"/>
</dbReference>
<dbReference type="InterPro" id="IPR013783">
    <property type="entry name" value="Ig-like_fold"/>
</dbReference>
<accession>A0ABM3Y8M6</accession>
<dbReference type="PANTHER" id="PTHR11481:SF93">
    <property type="entry name" value="FC RECEPTOR-LIKE PROTEIN 3"/>
    <property type="match status" value="1"/>
</dbReference>
<feature type="domain" description="Ig-like" evidence="5">
    <location>
        <begin position="279"/>
        <end position="373"/>
    </location>
</feature>
<feature type="transmembrane region" description="Helical" evidence="3">
    <location>
        <begin position="482"/>
        <end position="502"/>
    </location>
</feature>
<feature type="domain" description="Ig-like" evidence="5">
    <location>
        <begin position="381"/>
        <end position="466"/>
    </location>
</feature>
<keyword evidence="3" id="KW-0812">Transmembrane</keyword>
<protein>
    <submittedName>
        <fullName evidence="7">Fc receptor-like protein 3 isoform X1</fullName>
    </submittedName>
</protein>
<dbReference type="GeneID" id="103127293"/>
<keyword evidence="2" id="KW-1015">Disulfide bond</keyword>
<feature type="chain" id="PRO_5045349840" evidence="4">
    <location>
        <begin position="17"/>
        <end position="611"/>
    </location>
</feature>
<evidence type="ECO:0000256" key="3">
    <source>
        <dbReference type="SAM" id="Phobius"/>
    </source>
</evidence>
<evidence type="ECO:0000256" key="4">
    <source>
        <dbReference type="SAM" id="SignalP"/>
    </source>
</evidence>
<evidence type="ECO:0000313" key="6">
    <source>
        <dbReference type="Proteomes" id="UP001652624"/>
    </source>
</evidence>
<dbReference type="PROSITE" id="PS50835">
    <property type="entry name" value="IG_LIKE"/>
    <property type="match status" value="4"/>
</dbReference>
<dbReference type="Gene3D" id="2.60.40.10">
    <property type="entry name" value="Immunoglobulins"/>
    <property type="match status" value="5"/>
</dbReference>
<sequence length="611" mass="67961">MLLWLLLLLAPGGEQSGVVPKALLLLDPPWSTAFKGEKITLTCSDSLSPAPAVFWYHNKTPILEKASRLQITQSGSYECKTQGSSLSDPVHVEFLSDWLILQVSYPVFEGDQVVLRCRGKKENEIKRKIYFKDGEQLSVSDSDLILNSVFRDSSTYHCTASGATVLIPWNTISTPQKIKIKELFPPPLLTVNPSQPIEDSPVTLKCETHLPPQRLHIQFWFRFFRDSRVLGSGWNNSPELHVPMMQTGDSGSYECEAKTTTNNVMKRSLRSQIHVQRVPVSDVTLEIQPPEGQLLEGGNMTLICSVAKGTGMITFSWHREEREGTVRSLEIKTQHSLSAELQIHTGKEHDAGRYYCAAANIQGPILSEWKRVTVRIPVSEPVLTLRTPRAQAMVGDMVELHCEALRGSPPILYWLYHENVTLGHSSASSRRGMSFNFSLTAEHLGNYSCEADNGFGPQPSEVVTLSIIGPSKGKMALITSKATGGLLSILAFAGIVLLVHYFRMKRKTGEHSASGRPSHQEPFHSESLATMELQPVYSNVSPGDTNLVYSQIWDLQPTKENPAKRPQKYKEPAVIYSELRQIRTYDTVEQSSSGSMAHGNATENYENVLCA</sequence>
<dbReference type="SUPFAM" id="SSF48726">
    <property type="entry name" value="Immunoglobulin"/>
    <property type="match status" value="5"/>
</dbReference>
<dbReference type="RefSeq" id="XP_060057414.1">
    <property type="nucleotide sequence ID" value="XM_060201431.1"/>
</dbReference>
<dbReference type="InterPro" id="IPR036179">
    <property type="entry name" value="Ig-like_dom_sf"/>
</dbReference>
<keyword evidence="6" id="KW-1185">Reference proteome</keyword>
<dbReference type="InterPro" id="IPR007110">
    <property type="entry name" value="Ig-like_dom"/>
</dbReference>
<keyword evidence="1 4" id="KW-0732">Signal</keyword>
<dbReference type="Pfam" id="PF13927">
    <property type="entry name" value="Ig_3"/>
    <property type="match status" value="1"/>
</dbReference>
<evidence type="ECO:0000256" key="1">
    <source>
        <dbReference type="ARBA" id="ARBA00022729"/>
    </source>
</evidence>
<dbReference type="Pfam" id="PF13895">
    <property type="entry name" value="Ig_2"/>
    <property type="match status" value="2"/>
</dbReference>
<feature type="domain" description="Ig-like" evidence="5">
    <location>
        <begin position="20"/>
        <end position="91"/>
    </location>
</feature>
<feature type="signal peptide" evidence="4">
    <location>
        <begin position="1"/>
        <end position="16"/>
    </location>
</feature>
<reference evidence="7" key="1">
    <citation type="submission" date="2025-08" db="UniProtKB">
        <authorList>
            <consortium name="RefSeq"/>
        </authorList>
    </citation>
    <scope>IDENTIFICATION</scope>
</reference>
<evidence type="ECO:0000256" key="2">
    <source>
        <dbReference type="ARBA" id="ARBA00023157"/>
    </source>
</evidence>
<feature type="domain" description="Ig-like" evidence="5">
    <location>
        <begin position="187"/>
        <end position="265"/>
    </location>
</feature>
<dbReference type="InterPro" id="IPR003599">
    <property type="entry name" value="Ig_sub"/>
</dbReference>
<evidence type="ECO:0000259" key="5">
    <source>
        <dbReference type="PROSITE" id="PS50835"/>
    </source>
</evidence>
<name>A0ABM3Y8M6_ERIEU</name>
<organism evidence="6 7">
    <name type="scientific">Erinaceus europaeus</name>
    <name type="common">Western European hedgehog</name>
    <dbReference type="NCBI Taxonomy" id="9365"/>
    <lineage>
        <taxon>Eukaryota</taxon>
        <taxon>Metazoa</taxon>
        <taxon>Chordata</taxon>
        <taxon>Craniata</taxon>
        <taxon>Vertebrata</taxon>
        <taxon>Euteleostomi</taxon>
        <taxon>Mammalia</taxon>
        <taxon>Eutheria</taxon>
        <taxon>Laurasiatheria</taxon>
        <taxon>Eulipotyphla</taxon>
        <taxon>Erinaceidae</taxon>
        <taxon>Erinaceinae</taxon>
        <taxon>Erinaceus</taxon>
    </lineage>
</organism>
<evidence type="ECO:0000313" key="7">
    <source>
        <dbReference type="RefSeq" id="XP_060057414.1"/>
    </source>
</evidence>
<dbReference type="InterPro" id="IPR050488">
    <property type="entry name" value="Ig_Fc_receptor"/>
</dbReference>